<sequence>MQQLRRRLLLP</sequence>
<evidence type="ECO:0000313" key="1">
    <source>
        <dbReference type="EMBL" id="JAE33753.1"/>
    </source>
</evidence>
<dbReference type="EMBL" id="GBRH01164143">
    <property type="protein sequence ID" value="JAE33753.1"/>
    <property type="molecule type" value="Transcribed_RNA"/>
</dbReference>
<reference evidence="1" key="1">
    <citation type="submission" date="2014-09" db="EMBL/GenBank/DDBJ databases">
        <authorList>
            <person name="Magalhaes I.L.F."/>
            <person name="Oliveira U."/>
            <person name="Santos F.R."/>
            <person name="Vidigal T.H.D.A."/>
            <person name="Brescovit A.D."/>
            <person name="Santos A.J."/>
        </authorList>
    </citation>
    <scope>NUCLEOTIDE SEQUENCE</scope>
    <source>
        <tissue evidence="1">Shoot tissue taken approximately 20 cm above the soil surface</tissue>
    </source>
</reference>
<accession>A0A0A9HLH5</accession>
<protein>
    <submittedName>
        <fullName evidence="1">Uncharacterized protein</fullName>
    </submittedName>
</protein>
<proteinExistence type="predicted"/>
<name>A0A0A9HLH5_ARUDO</name>
<organism evidence="1">
    <name type="scientific">Arundo donax</name>
    <name type="common">Giant reed</name>
    <name type="synonym">Donax arundinaceus</name>
    <dbReference type="NCBI Taxonomy" id="35708"/>
    <lineage>
        <taxon>Eukaryota</taxon>
        <taxon>Viridiplantae</taxon>
        <taxon>Streptophyta</taxon>
        <taxon>Embryophyta</taxon>
        <taxon>Tracheophyta</taxon>
        <taxon>Spermatophyta</taxon>
        <taxon>Magnoliopsida</taxon>
        <taxon>Liliopsida</taxon>
        <taxon>Poales</taxon>
        <taxon>Poaceae</taxon>
        <taxon>PACMAD clade</taxon>
        <taxon>Arundinoideae</taxon>
        <taxon>Arundineae</taxon>
        <taxon>Arundo</taxon>
    </lineage>
</organism>
<reference evidence="1" key="2">
    <citation type="journal article" date="2015" name="Data Brief">
        <title>Shoot transcriptome of the giant reed, Arundo donax.</title>
        <authorList>
            <person name="Barrero R.A."/>
            <person name="Guerrero F.D."/>
            <person name="Moolhuijzen P."/>
            <person name="Goolsby J.A."/>
            <person name="Tidwell J."/>
            <person name="Bellgard S.E."/>
            <person name="Bellgard M.I."/>
        </authorList>
    </citation>
    <scope>NUCLEOTIDE SEQUENCE</scope>
    <source>
        <tissue evidence="1">Shoot tissue taken approximately 20 cm above the soil surface</tissue>
    </source>
</reference>